<dbReference type="Pfam" id="PF02481">
    <property type="entry name" value="DNA_processg_A"/>
    <property type="match status" value="1"/>
</dbReference>
<dbReference type="EMBL" id="JAHLZF010000014">
    <property type="protein sequence ID" value="MBU6081302.1"/>
    <property type="molecule type" value="Genomic_DNA"/>
</dbReference>
<protein>
    <submittedName>
        <fullName evidence="3">DNA-processing protein DprA</fullName>
    </submittedName>
</protein>
<evidence type="ECO:0000313" key="4">
    <source>
        <dbReference type="Proteomes" id="UP000812672"/>
    </source>
</evidence>
<accession>A0ABS6GQD1</accession>
<dbReference type="RefSeq" id="WP_216687511.1">
    <property type="nucleotide sequence ID" value="NZ_CAUPKR010000005.1"/>
</dbReference>
<keyword evidence="4" id="KW-1185">Reference proteome</keyword>
<dbReference type="NCBIfam" id="TIGR00732">
    <property type="entry name" value="dprA"/>
    <property type="match status" value="1"/>
</dbReference>
<evidence type="ECO:0000256" key="1">
    <source>
        <dbReference type="ARBA" id="ARBA00006525"/>
    </source>
</evidence>
<comment type="similarity">
    <text evidence="1">Belongs to the DprA/Smf family.</text>
</comment>
<name>A0ABS6GQD1_9BACI</name>
<dbReference type="PANTHER" id="PTHR43022:SF1">
    <property type="entry name" value="PROTEIN SMF"/>
    <property type="match status" value="1"/>
</dbReference>
<dbReference type="PANTHER" id="PTHR43022">
    <property type="entry name" value="PROTEIN SMF"/>
    <property type="match status" value="1"/>
</dbReference>
<sequence length="297" mass="33629">MQINPSFELFHLLSHPKITRKKAQSYLLTDPSLERLLTLHWQDLSQSLHLETSTAKSVYELLRNRHYRQLSARQYSILQPITIYDADYPQTLASIPDPPLILYARGDRKLLQGNHLSVIGSRKPSPTAKNKINVLLPPLIEQSVTIVSGLAYGIDGMSHQLTLDQKGKTIAVLAFGFNHIYPKRHTSLYRTIERNGLLLTEYPPDVKPERWQFPERNRIISGLSQATLIIEATEHSGTMITADQALEQGKDVFVVPDSIFLPEAKGCLKLLQEGAIPITQPQDLLDWWKKSVPNSLK</sequence>
<organism evidence="3 4">
    <name type="scientific">Allobacillus halotolerans</name>
    <dbReference type="NCBI Taxonomy" id="570278"/>
    <lineage>
        <taxon>Bacteria</taxon>
        <taxon>Bacillati</taxon>
        <taxon>Bacillota</taxon>
        <taxon>Bacilli</taxon>
        <taxon>Bacillales</taxon>
        <taxon>Bacillaceae</taxon>
        <taxon>Allobacillus</taxon>
    </lineage>
</organism>
<evidence type="ECO:0000259" key="2">
    <source>
        <dbReference type="Pfam" id="PF02481"/>
    </source>
</evidence>
<dbReference type="Proteomes" id="UP000812672">
    <property type="component" value="Unassembled WGS sequence"/>
</dbReference>
<comment type="caution">
    <text evidence="3">The sequence shown here is derived from an EMBL/GenBank/DDBJ whole genome shotgun (WGS) entry which is preliminary data.</text>
</comment>
<evidence type="ECO:0000313" key="3">
    <source>
        <dbReference type="EMBL" id="MBU6081302.1"/>
    </source>
</evidence>
<gene>
    <name evidence="3" type="primary">dprA</name>
    <name evidence="3" type="ORF">KQ486_09795</name>
</gene>
<proteinExistence type="inferred from homology"/>
<dbReference type="InterPro" id="IPR057666">
    <property type="entry name" value="DrpA_SLOG"/>
</dbReference>
<feature type="domain" description="Smf/DprA SLOG" evidence="2">
    <location>
        <begin position="81"/>
        <end position="286"/>
    </location>
</feature>
<dbReference type="InterPro" id="IPR003488">
    <property type="entry name" value="DprA"/>
</dbReference>
<reference evidence="3 4" key="1">
    <citation type="journal article" date="2011" name="Int. J. Syst. Evol. Microbiol.">
        <title>Allobacillus halotolerans gen. nov., sp. nov. isolated from shrimp paste.</title>
        <authorList>
            <person name="Sheu S.Y."/>
            <person name="Arun A.B."/>
            <person name="Jiang S.R."/>
            <person name="Young C.C."/>
            <person name="Chen W.M."/>
        </authorList>
    </citation>
    <scope>NUCLEOTIDE SEQUENCE [LARGE SCALE GENOMIC DNA]</scope>
    <source>
        <strain evidence="3 4">LMG 24826</strain>
    </source>
</reference>